<evidence type="ECO:0008006" key="3">
    <source>
        <dbReference type="Google" id="ProtNLM"/>
    </source>
</evidence>
<name>A0ABV9HZU0_9FLAO</name>
<protein>
    <recommendedName>
        <fullName evidence="3">Crp/Fnr family transcriptional regulator</fullName>
    </recommendedName>
</protein>
<proteinExistence type="predicted"/>
<comment type="caution">
    <text evidence="1">The sequence shown here is derived from an EMBL/GenBank/DDBJ whole genome shotgun (WGS) entry which is preliminary data.</text>
</comment>
<gene>
    <name evidence="1" type="ORF">ACFO3O_15480</name>
</gene>
<dbReference type="EMBL" id="JBHSFV010000010">
    <property type="protein sequence ID" value="MFC4635310.1"/>
    <property type="molecule type" value="Genomic_DNA"/>
</dbReference>
<dbReference type="Proteomes" id="UP001596043">
    <property type="component" value="Unassembled WGS sequence"/>
</dbReference>
<accession>A0ABV9HZU0</accession>
<keyword evidence="2" id="KW-1185">Reference proteome</keyword>
<dbReference type="RefSeq" id="WP_379980408.1">
    <property type="nucleotide sequence ID" value="NZ_JBHSFV010000010.1"/>
</dbReference>
<evidence type="ECO:0000313" key="2">
    <source>
        <dbReference type="Proteomes" id="UP001596043"/>
    </source>
</evidence>
<organism evidence="1 2">
    <name type="scientific">Dokdonia ponticola</name>
    <dbReference type="NCBI Taxonomy" id="2041041"/>
    <lineage>
        <taxon>Bacteria</taxon>
        <taxon>Pseudomonadati</taxon>
        <taxon>Bacteroidota</taxon>
        <taxon>Flavobacteriia</taxon>
        <taxon>Flavobacteriales</taxon>
        <taxon>Flavobacteriaceae</taxon>
        <taxon>Dokdonia</taxon>
    </lineage>
</organism>
<sequence length="57" mass="6561">MSLVIKRFDSLHVYSAKERYDLLIKQKPEILQRVSLGVIASFLGVTQETLSRIRAQN</sequence>
<evidence type="ECO:0000313" key="1">
    <source>
        <dbReference type="EMBL" id="MFC4635310.1"/>
    </source>
</evidence>
<reference evidence="2" key="1">
    <citation type="journal article" date="2019" name="Int. J. Syst. Evol. Microbiol.">
        <title>The Global Catalogue of Microorganisms (GCM) 10K type strain sequencing project: providing services to taxonomists for standard genome sequencing and annotation.</title>
        <authorList>
            <consortium name="The Broad Institute Genomics Platform"/>
            <consortium name="The Broad Institute Genome Sequencing Center for Infectious Disease"/>
            <person name="Wu L."/>
            <person name="Ma J."/>
        </authorList>
    </citation>
    <scope>NUCLEOTIDE SEQUENCE [LARGE SCALE GENOMIC DNA]</scope>
    <source>
        <strain evidence="2">YJ-61-S</strain>
    </source>
</reference>